<dbReference type="EMBL" id="LNIX01000003">
    <property type="protein sequence ID" value="OXA56749.1"/>
    <property type="molecule type" value="Genomic_DNA"/>
</dbReference>
<accession>A0A226EH39</accession>
<reference evidence="3 4" key="1">
    <citation type="submission" date="2015-12" db="EMBL/GenBank/DDBJ databases">
        <title>The genome of Folsomia candida.</title>
        <authorList>
            <person name="Faddeeva A."/>
            <person name="Derks M.F."/>
            <person name="Anvar Y."/>
            <person name="Smit S."/>
            <person name="Van Straalen N."/>
            <person name="Roelofs D."/>
        </authorList>
    </citation>
    <scope>NUCLEOTIDE SEQUENCE [LARGE SCALE GENOMIC DNA]</scope>
    <source>
        <strain evidence="3 4">VU population</strain>
        <tissue evidence="3">Whole body</tissue>
    </source>
</reference>
<evidence type="ECO:0000313" key="4">
    <source>
        <dbReference type="Proteomes" id="UP000198287"/>
    </source>
</evidence>
<dbReference type="OrthoDB" id="10255480at2759"/>
<dbReference type="InterPro" id="IPR017216">
    <property type="entry name" value="HPS3"/>
</dbReference>
<evidence type="ECO:0000256" key="1">
    <source>
        <dbReference type="SAM" id="MobiDB-lite"/>
    </source>
</evidence>
<protein>
    <submittedName>
        <fullName evidence="3">Hermansky-Pudlak syndrome 3 protein</fullName>
    </submittedName>
</protein>
<organism evidence="3 4">
    <name type="scientific">Folsomia candida</name>
    <name type="common">Springtail</name>
    <dbReference type="NCBI Taxonomy" id="158441"/>
    <lineage>
        <taxon>Eukaryota</taxon>
        <taxon>Metazoa</taxon>
        <taxon>Ecdysozoa</taxon>
        <taxon>Arthropoda</taxon>
        <taxon>Hexapoda</taxon>
        <taxon>Collembola</taxon>
        <taxon>Entomobryomorpha</taxon>
        <taxon>Isotomoidea</taxon>
        <taxon>Isotomidae</taxon>
        <taxon>Proisotominae</taxon>
        <taxon>Folsomia</taxon>
    </lineage>
</organism>
<feature type="domain" description="BLOC-2 complex member HPS3 N-terminal" evidence="2">
    <location>
        <begin position="146"/>
        <end position="351"/>
    </location>
</feature>
<keyword evidence="4" id="KW-1185">Reference proteome</keyword>
<name>A0A226EH39_FOLCA</name>
<dbReference type="OMA" id="WIRESCN"/>
<feature type="region of interest" description="Disordered" evidence="1">
    <location>
        <begin position="121"/>
        <end position="141"/>
    </location>
</feature>
<dbReference type="STRING" id="158441.A0A226EH39"/>
<feature type="compositionally biased region" description="Pro residues" evidence="1">
    <location>
        <begin position="64"/>
        <end position="75"/>
    </location>
</feature>
<dbReference type="Proteomes" id="UP000198287">
    <property type="component" value="Unassembled WGS sequence"/>
</dbReference>
<dbReference type="InterPro" id="IPR029437">
    <property type="entry name" value="HPS3_N"/>
</dbReference>
<dbReference type="PANTHER" id="PTHR28633:SF1">
    <property type="entry name" value="BLOC-2 COMPLEX MEMBER HPS3"/>
    <property type="match status" value="1"/>
</dbReference>
<evidence type="ECO:0000313" key="3">
    <source>
        <dbReference type="EMBL" id="OXA56749.1"/>
    </source>
</evidence>
<gene>
    <name evidence="3" type="ORF">Fcan01_07754</name>
</gene>
<sequence>MSRIISCHHFRGQRVGRCDEAVDVAVSGHTVIVALEHQINIYGKTDDCHSPVFLSLDSDRHDGSPPPVLPGPAPATPTAKLMSAAAASTSKPPSPLPTLPHLCNHDLGTSFVFLKGISSNSPKTKLDSSSPPKKRIESIESDSELRLSHSFATIDLIHKISYNEKGKYILCLEKRESSTSSITNVRSYFHWEMDHGTKPMRARIAGLVSPTGAEPEEDSLMMVEIPLTSPATAVASCNLTGHIACLSAESIINLFLFRAKEVHGRVRVHYYDFDRTYAIDMPGFVPDKIYFVCNYLACMNSDSVHVFNIRKEELQQGSPHFSSCSSAAAVIHEVGRPSNKHVNHTDKVIFNPKNESIKVYLPSIARANRKRKYTNINIIEDFQDEIISNHTKVVFSAGNPGIVVEDILRLSSSGGGNHPKFTEIGIYPIRINDLLGAVALMVCTKKEGYLYHLPTKQNCSVVRVASYPFTAPLITFAFDSIIFHALTESGLESYTCRSLYYATKDHEGIKPFLSDCPFHEEPPTLVGIRPFLNVRKMTCNSSILSMLACNNTSNNKNSGQEELSWTIYTLDLPDIGTTCDDMVKTANLQNNRTSDIYITLLCEAYTALKLFMNAHPGSEMHVEIAACHSNICKLLGLAYLKSSVSTVNLQPISQSGSTNLVEETLNTTVPSTTTPSTLDSNSSSVSELIPDTSAIMSADVINDLVDMGVTYLLIGRCGIGEVFSPENWSWIRESCNIPGFIRMIEVTFIKCNEFEIHPDNQKLSPTLAPVVVEFLANSGPQTLVDLVIHAPFIRECNSRRLLHILQQLAEAKNFPAKETLAVILTLVTIGVDLNTRSQINELLHKTNLSDLETYLKKEILIETRGQQTFLTDLAKLFQYLKANSINMSIVMFAFAQALNVNTDTTLQHCITKCLTGIVEKYTWDKFSNAVDLSHIEFAEDEKRGIQFLVRTYLSNINFSSNIPASTPKTVAIADQDSTANEKSKSVNTSGPTDIMKRNQIFGNVCTCVNFLLSVNTPGGMLTPQSQNLATVQLFVNEDSRENYIKLLSLVSNPVLSDTEGVKDIIVTYLYKNATQVKPSVNSTLYFILQIFAETPEKAVNMLLTKQPTTIMIFAKETFEKVPSKWKCLVTNLKKRVQNSNATETEIFATILESVYLHLANSMTPQQLEQVLDKETEESHKFHGICTRVELANNYANMVISVSTDYLNPK</sequence>
<feature type="region of interest" description="Disordered" evidence="1">
    <location>
        <begin position="55"/>
        <end position="77"/>
    </location>
</feature>
<dbReference type="PANTHER" id="PTHR28633">
    <property type="entry name" value="HERMANSKY-PUDLAK SYNDROME 3 PROTEIN"/>
    <property type="match status" value="1"/>
</dbReference>
<comment type="caution">
    <text evidence="3">The sequence shown here is derived from an EMBL/GenBank/DDBJ whole genome shotgun (WGS) entry which is preliminary data.</text>
</comment>
<dbReference type="GO" id="GO:0005737">
    <property type="term" value="C:cytoplasm"/>
    <property type="evidence" value="ECO:0007669"/>
    <property type="project" value="TreeGrafter"/>
</dbReference>
<dbReference type="AlphaFoldDB" id="A0A226EH39"/>
<feature type="compositionally biased region" description="Polar residues" evidence="1">
    <location>
        <begin position="121"/>
        <end position="131"/>
    </location>
</feature>
<proteinExistence type="predicted"/>
<evidence type="ECO:0000259" key="2">
    <source>
        <dbReference type="Pfam" id="PF14761"/>
    </source>
</evidence>
<dbReference type="Pfam" id="PF14761">
    <property type="entry name" value="HPS3_N"/>
    <property type="match status" value="1"/>
</dbReference>